<organism evidence="1">
    <name type="scientific">uncultured spirochete</name>
    <dbReference type="NCBI Taxonomy" id="156406"/>
    <lineage>
        <taxon>Bacteria</taxon>
        <taxon>Pseudomonadati</taxon>
        <taxon>Spirochaetota</taxon>
        <taxon>Spirochaetia</taxon>
        <taxon>Spirochaetales</taxon>
        <taxon>environmental samples</taxon>
    </lineage>
</organism>
<reference evidence="1" key="1">
    <citation type="submission" date="2017-02" db="EMBL/GenBank/DDBJ databases">
        <authorList>
            <person name="Regsiter A."/>
            <person name="William W."/>
        </authorList>
    </citation>
    <scope>NUCLEOTIDE SEQUENCE</scope>
    <source>
        <strain evidence="1">BdmA 4</strain>
    </source>
</reference>
<gene>
    <name evidence="1" type="ORF">SPIRO4BDMA_10002</name>
</gene>
<evidence type="ECO:0000313" key="1">
    <source>
        <dbReference type="EMBL" id="SLM17334.1"/>
    </source>
</evidence>
<proteinExistence type="predicted"/>
<dbReference type="EMBL" id="FWDO01000001">
    <property type="protein sequence ID" value="SLM17334.1"/>
    <property type="molecule type" value="Genomic_DNA"/>
</dbReference>
<protein>
    <submittedName>
        <fullName evidence="1">Uncharacterized protein</fullName>
    </submittedName>
</protein>
<dbReference type="AlphaFoldDB" id="A0A3P3XM49"/>
<accession>A0A3P3XM49</accession>
<name>A0A3P3XM49_9SPIR</name>
<sequence>MGCISLFVRFDALPFFSRLIKEEDEMRRRKEINAFQETTATAFRRTCA</sequence>